<evidence type="ECO:0000259" key="18">
    <source>
        <dbReference type="PROSITE" id="PS51194"/>
    </source>
</evidence>
<evidence type="ECO:0000256" key="12">
    <source>
        <dbReference type="ARBA" id="ARBA00023204"/>
    </source>
</evidence>
<dbReference type="PROSITE" id="PS50089">
    <property type="entry name" value="ZF_RING_2"/>
    <property type="match status" value="1"/>
</dbReference>
<dbReference type="InterPro" id="IPR049730">
    <property type="entry name" value="SNF2/RAD54-like_C"/>
</dbReference>
<gene>
    <name evidence="19" type="ORF">DIURU_003930</name>
</gene>
<dbReference type="InterPro" id="IPR027417">
    <property type="entry name" value="P-loop_NTPase"/>
</dbReference>
<evidence type="ECO:0000259" key="16">
    <source>
        <dbReference type="PROSITE" id="PS50089"/>
    </source>
</evidence>
<feature type="domain" description="Helicase C-terminal" evidence="18">
    <location>
        <begin position="986"/>
        <end position="1154"/>
    </location>
</feature>
<keyword evidence="5" id="KW-0547">Nucleotide-binding</keyword>
<dbReference type="SMART" id="SM00184">
    <property type="entry name" value="RING"/>
    <property type="match status" value="1"/>
</dbReference>
<dbReference type="SMART" id="SM00910">
    <property type="entry name" value="HIRAN"/>
    <property type="match status" value="1"/>
</dbReference>
<dbReference type="PROSITE" id="PS00518">
    <property type="entry name" value="ZF_RING_1"/>
    <property type="match status" value="1"/>
</dbReference>
<keyword evidence="13" id="KW-0539">Nucleus</keyword>
<dbReference type="PANTHER" id="PTHR45626:SF22">
    <property type="entry name" value="DNA REPAIR PROTEIN RAD5"/>
    <property type="match status" value="1"/>
</dbReference>
<keyword evidence="9" id="KW-0347">Helicase</keyword>
<dbReference type="GO" id="GO:0006281">
    <property type="term" value="P:DNA repair"/>
    <property type="evidence" value="ECO:0007669"/>
    <property type="project" value="UniProtKB-KW"/>
</dbReference>
<dbReference type="Pfam" id="PF14634">
    <property type="entry name" value="zf-RING_5"/>
    <property type="match status" value="1"/>
</dbReference>
<proteinExistence type="inferred from homology"/>
<dbReference type="InterPro" id="IPR000330">
    <property type="entry name" value="SNF2_N"/>
</dbReference>
<dbReference type="Gene3D" id="3.30.40.10">
    <property type="entry name" value="Zinc/RING finger domain, C3HC4 (zinc finger)"/>
    <property type="match status" value="1"/>
</dbReference>
<keyword evidence="4" id="KW-0479">Metal-binding</keyword>
<evidence type="ECO:0000256" key="7">
    <source>
        <dbReference type="ARBA" id="ARBA00022771"/>
    </source>
</evidence>
<comment type="similarity">
    <text evidence="2">Belongs to the SNF2/RAD54 helicase family.</text>
</comment>
<comment type="caution">
    <text evidence="19">The sequence shown here is derived from an EMBL/GenBank/DDBJ whole genome shotgun (WGS) entry which is preliminary data.</text>
</comment>
<protein>
    <recommendedName>
        <fullName evidence="3">DNA repair protein RAD5</fullName>
    </recommendedName>
</protein>
<dbReference type="GO" id="GO:0016818">
    <property type="term" value="F:hydrolase activity, acting on acid anhydrides, in phosphorus-containing anhydrides"/>
    <property type="evidence" value="ECO:0007669"/>
    <property type="project" value="InterPro"/>
</dbReference>
<keyword evidence="12" id="KW-0234">DNA repair</keyword>
<evidence type="ECO:0000259" key="17">
    <source>
        <dbReference type="PROSITE" id="PS51192"/>
    </source>
</evidence>
<comment type="subcellular location">
    <subcellularLocation>
        <location evidence="1">Nucleus</location>
    </subcellularLocation>
</comment>
<evidence type="ECO:0000256" key="8">
    <source>
        <dbReference type="ARBA" id="ARBA00022801"/>
    </source>
</evidence>
<evidence type="ECO:0000256" key="1">
    <source>
        <dbReference type="ARBA" id="ARBA00004123"/>
    </source>
</evidence>
<dbReference type="Proteomes" id="UP000449547">
    <property type="component" value="Unassembled WGS sequence"/>
</dbReference>
<evidence type="ECO:0000256" key="10">
    <source>
        <dbReference type="ARBA" id="ARBA00022833"/>
    </source>
</evidence>
<evidence type="ECO:0000256" key="6">
    <source>
        <dbReference type="ARBA" id="ARBA00022763"/>
    </source>
</evidence>
<evidence type="ECO:0000256" key="5">
    <source>
        <dbReference type="ARBA" id="ARBA00022741"/>
    </source>
</evidence>
<dbReference type="OMA" id="KVEPWSN"/>
<dbReference type="GO" id="GO:0005634">
    <property type="term" value="C:nucleus"/>
    <property type="evidence" value="ECO:0007669"/>
    <property type="project" value="UniProtKB-SubCell"/>
</dbReference>
<sequence>MVAKKRFFPDIASSLANTRRQKLFVDVDLPSAENAAAPTPNQRGVSLAQFTEEVTTQAPMSTDEVVALYHKYRHHPKYAEEAVKEWNSSREGKTESPQKRAKISISELMPINDDVSIESVTPVEPATTTPIPHEVIDDDSDDDLTFEGSILAPQEQPPTVEENKVQLDDMFARAQQYSQWFQAQEKSRSWRRYIGVMEVEVTATRPTVKPLPYQTPMVLKRLNPKTDKRIKNQDSAVVRVYTEEHDREVGRISEDLTRIFAPLMDFEMIEFKSHVLFETAKRLSTGDSFFIKMDIYLTHKAFQGVAGADDDDDVVVVSQTTTQKKPMFGFGQETSQEVKLRRRQTALSRLFSKLNVRPLRTLSGEEEPEEDAAIDVDSAESSTPLDGDLSLDHLKKMYSDNNESKLLSSLPETTTPPSENFKLSLRAYQCHGLAWMLTREKEYDLVESLSNQQSEMKQQAIRDSDKTIDPLWHRYKWPEDPTGLSDGNTGEFFFGNMHSGEMSIEEPVVKSTTLGGILADEMGLGKTISALSLVMSCPADASPDIKTTRPYAANTTLIVVPMSLLSQWKNEFDKANNNPNFCCKVYYGDDTELDLSRSLIKNVKASNRPVPVVMLTTYGTIVNEYVRLHRRRDAQGNLPKEGIYSVEFFRIILDEGHNIRNRSTKTAKSIYEVAAQRKWVLTGTPIINRLDDLYSLVKFLRLNPWQDFSRWKSFITVPFENKEITQTLQVIKSILEPIFLRRTKSMKQKDGKPLVELPPKVVEVETVNFSDQEKLYYDWFRAKATQKFREGVKSGHLLKQYSQILTHILRLRQICCHVDLVKEAAISDLEEQNATNAALEKDEEFIKFQTSLESKQKQGFESASEANKIMYSLYGKFDPEFSECSICTTSPIPQNELVVTACGHTFCLSCILEHLDFESTPDQCPNCRAPVNKYRLFKLRANSNTDAKEVRFMTQGSKFDDSQGLSKYPYRLFLYDPERSSSKIIALCKHLRAIKEQSPGEKVIVFSQFSSYLDIIEAELKIQGDFNVFKYDGRLQMAEREKLLKKFDERSNNRLTVLLLSLKAGGVGLNLTTANKAFMMDPWWSPSIENQAIDRIHRIGQNTSVKVVRFVMENSIEQKMLKIQELKNHLGEAVGAEEEQKKRRIEEIQIMFED</sequence>
<dbReference type="EMBL" id="SWFT01000116">
    <property type="protein sequence ID" value="KAA8900114.1"/>
    <property type="molecule type" value="Genomic_DNA"/>
</dbReference>
<evidence type="ECO:0000256" key="11">
    <source>
        <dbReference type="ARBA" id="ARBA00022840"/>
    </source>
</evidence>
<keyword evidence="7 14" id="KW-0863">Zinc-finger</keyword>
<evidence type="ECO:0000313" key="19">
    <source>
        <dbReference type="EMBL" id="KAA8900114.1"/>
    </source>
</evidence>
<keyword evidence="11" id="KW-0067">ATP-binding</keyword>
<name>A0A642UJD2_DIURU</name>
<evidence type="ECO:0000256" key="13">
    <source>
        <dbReference type="ARBA" id="ARBA00023242"/>
    </source>
</evidence>
<dbReference type="SUPFAM" id="SSF52540">
    <property type="entry name" value="P-loop containing nucleoside triphosphate hydrolases"/>
    <property type="match status" value="2"/>
</dbReference>
<keyword evidence="20" id="KW-1185">Reference proteome</keyword>
<organism evidence="19 20">
    <name type="scientific">Diutina rugosa</name>
    <name type="common">Yeast</name>
    <name type="synonym">Candida rugosa</name>
    <dbReference type="NCBI Taxonomy" id="5481"/>
    <lineage>
        <taxon>Eukaryota</taxon>
        <taxon>Fungi</taxon>
        <taxon>Dikarya</taxon>
        <taxon>Ascomycota</taxon>
        <taxon>Saccharomycotina</taxon>
        <taxon>Pichiomycetes</taxon>
        <taxon>Debaryomycetaceae</taxon>
        <taxon>Diutina</taxon>
    </lineage>
</organism>
<evidence type="ECO:0000256" key="2">
    <source>
        <dbReference type="ARBA" id="ARBA00007025"/>
    </source>
</evidence>
<feature type="domain" description="RING-type" evidence="16">
    <location>
        <begin position="884"/>
        <end position="928"/>
    </location>
</feature>
<feature type="region of interest" description="Disordered" evidence="15">
    <location>
        <begin position="361"/>
        <end position="389"/>
    </location>
</feature>
<dbReference type="Pfam" id="PF08797">
    <property type="entry name" value="HIRAN"/>
    <property type="match status" value="1"/>
</dbReference>
<keyword evidence="10" id="KW-0862">Zinc</keyword>
<dbReference type="InterPro" id="IPR001841">
    <property type="entry name" value="Znf_RING"/>
</dbReference>
<evidence type="ECO:0000313" key="20">
    <source>
        <dbReference type="Proteomes" id="UP000449547"/>
    </source>
</evidence>
<dbReference type="InterPro" id="IPR050628">
    <property type="entry name" value="SNF2_RAD54_helicase_TF"/>
</dbReference>
<feature type="compositionally biased region" description="Acidic residues" evidence="15">
    <location>
        <begin position="364"/>
        <end position="378"/>
    </location>
</feature>
<dbReference type="GO" id="GO:0003676">
    <property type="term" value="F:nucleic acid binding"/>
    <property type="evidence" value="ECO:0007669"/>
    <property type="project" value="InterPro"/>
</dbReference>
<reference evidence="19 20" key="1">
    <citation type="submission" date="2019-07" db="EMBL/GenBank/DDBJ databases">
        <title>Genome assembly of two rare yeast pathogens: Diutina rugosa and Trichomonascus ciferrii.</title>
        <authorList>
            <person name="Mixao V."/>
            <person name="Saus E."/>
            <person name="Hansen A."/>
            <person name="Lass-Flor C."/>
            <person name="Gabaldon T."/>
        </authorList>
    </citation>
    <scope>NUCLEOTIDE SEQUENCE [LARGE SCALE GENOMIC DNA]</scope>
    <source>
        <strain evidence="19 20">CBS 613</strain>
    </source>
</reference>
<dbReference type="InterPro" id="IPR014001">
    <property type="entry name" value="Helicase_ATP-bd"/>
</dbReference>
<dbReference type="GeneID" id="54782581"/>
<dbReference type="InterPro" id="IPR013083">
    <property type="entry name" value="Znf_RING/FYVE/PHD"/>
</dbReference>
<evidence type="ECO:0000256" key="4">
    <source>
        <dbReference type="ARBA" id="ARBA00022723"/>
    </source>
</evidence>
<keyword evidence="6" id="KW-0227">DNA damage</keyword>
<keyword evidence="8" id="KW-0378">Hydrolase</keyword>
<dbReference type="InterPro" id="IPR001650">
    <property type="entry name" value="Helicase_C-like"/>
</dbReference>
<dbReference type="InterPro" id="IPR017907">
    <property type="entry name" value="Znf_RING_CS"/>
</dbReference>
<dbReference type="CDD" id="cd18793">
    <property type="entry name" value="SF2_C_SNF"/>
    <property type="match status" value="1"/>
</dbReference>
<dbReference type="GO" id="GO:0008270">
    <property type="term" value="F:zinc ion binding"/>
    <property type="evidence" value="ECO:0007669"/>
    <property type="project" value="UniProtKB-KW"/>
</dbReference>
<feature type="domain" description="Helicase ATP-binding" evidence="17">
    <location>
        <begin position="507"/>
        <end position="703"/>
    </location>
</feature>
<dbReference type="InterPro" id="IPR014905">
    <property type="entry name" value="HIRAN"/>
</dbReference>
<dbReference type="GO" id="GO:0005524">
    <property type="term" value="F:ATP binding"/>
    <property type="evidence" value="ECO:0007669"/>
    <property type="project" value="UniProtKB-KW"/>
</dbReference>
<dbReference type="PROSITE" id="PS51194">
    <property type="entry name" value="HELICASE_CTER"/>
    <property type="match status" value="1"/>
</dbReference>
<dbReference type="CDD" id="cd18008">
    <property type="entry name" value="DEXDc_SHPRH-like"/>
    <property type="match status" value="1"/>
</dbReference>
<dbReference type="VEuPathDB" id="FungiDB:DIURU_003930"/>
<dbReference type="OrthoDB" id="2801544at2759"/>
<dbReference type="Pfam" id="PF00176">
    <property type="entry name" value="SNF2-rel_dom"/>
    <property type="match status" value="1"/>
</dbReference>
<accession>A0A642UJD2</accession>
<dbReference type="SMART" id="SM00487">
    <property type="entry name" value="DEXDc"/>
    <property type="match status" value="1"/>
</dbReference>
<dbReference type="AlphaFoldDB" id="A0A642UJD2"/>
<evidence type="ECO:0000256" key="9">
    <source>
        <dbReference type="ARBA" id="ARBA00022806"/>
    </source>
</evidence>
<dbReference type="GO" id="GO:0004386">
    <property type="term" value="F:helicase activity"/>
    <property type="evidence" value="ECO:0007669"/>
    <property type="project" value="UniProtKB-KW"/>
</dbReference>
<dbReference type="InterPro" id="IPR038718">
    <property type="entry name" value="SNF2-like_sf"/>
</dbReference>
<dbReference type="Gene3D" id="3.40.50.300">
    <property type="entry name" value="P-loop containing nucleotide triphosphate hydrolases"/>
    <property type="match status" value="1"/>
</dbReference>
<dbReference type="SUPFAM" id="SSF57850">
    <property type="entry name" value="RING/U-box"/>
    <property type="match status" value="1"/>
</dbReference>
<dbReference type="GO" id="GO:0008094">
    <property type="term" value="F:ATP-dependent activity, acting on DNA"/>
    <property type="evidence" value="ECO:0007669"/>
    <property type="project" value="TreeGrafter"/>
</dbReference>
<evidence type="ECO:0000256" key="3">
    <source>
        <dbReference type="ARBA" id="ARBA00013412"/>
    </source>
</evidence>
<dbReference type="PANTHER" id="PTHR45626">
    <property type="entry name" value="TRANSCRIPTION TERMINATION FACTOR 2-RELATED"/>
    <property type="match status" value="1"/>
</dbReference>
<dbReference type="SMART" id="SM00490">
    <property type="entry name" value="HELICc"/>
    <property type="match status" value="1"/>
</dbReference>
<dbReference type="PROSITE" id="PS51192">
    <property type="entry name" value="HELICASE_ATP_BIND_1"/>
    <property type="match status" value="1"/>
</dbReference>
<evidence type="ECO:0000256" key="15">
    <source>
        <dbReference type="SAM" id="MobiDB-lite"/>
    </source>
</evidence>
<dbReference type="RefSeq" id="XP_034011253.1">
    <property type="nucleotide sequence ID" value="XM_034156747.1"/>
</dbReference>
<dbReference type="Gene3D" id="3.40.50.10810">
    <property type="entry name" value="Tandem AAA-ATPase domain"/>
    <property type="match status" value="1"/>
</dbReference>
<dbReference type="Pfam" id="PF00271">
    <property type="entry name" value="Helicase_C"/>
    <property type="match status" value="1"/>
</dbReference>
<evidence type="ECO:0000256" key="14">
    <source>
        <dbReference type="PROSITE-ProRule" id="PRU00175"/>
    </source>
</evidence>